<protein>
    <submittedName>
        <fullName evidence="2">Uncharacterized protein</fullName>
    </submittedName>
</protein>
<accession>F0Z950</accession>
<name>F0Z950_DICPU</name>
<evidence type="ECO:0000313" key="2">
    <source>
        <dbReference type="EMBL" id="EGC39517.1"/>
    </source>
</evidence>
<sequence>MPESELGSTLEYFIKCHRILPKMKTLLITETSQIYLWHMKIFLKAVEKTGPWSNHYSMNMPQSKMNDLKSSGDEFVDNSTLEINYDFLSVSIKQQFEDFKKQKNNNNGSNNDSEELNIATTNNTNNNDDKTNRNKLFSQIKEIDKNSIMLIETYYRDKLITYQEKLKKELEFIYSKKLESLKDQYDKNSYLKLKELELWTKKSLLKLLIQFQDLKKQRQNNNIDIDINNINNNDINKKDDDYKKNMLIIQKEEDNILNKLEGLTQCVSELLLQQNDLNNDTLAIQSFLNNLNSTVLN</sequence>
<feature type="compositionally biased region" description="Low complexity" evidence="1">
    <location>
        <begin position="104"/>
        <end position="126"/>
    </location>
</feature>
<dbReference type="AlphaFoldDB" id="F0Z950"/>
<gene>
    <name evidence="2" type="ORF">DICPUDRAFT_74923</name>
</gene>
<dbReference type="KEGG" id="dpp:DICPUDRAFT_74923"/>
<organism evidence="2 3">
    <name type="scientific">Dictyostelium purpureum</name>
    <name type="common">Slime mold</name>
    <dbReference type="NCBI Taxonomy" id="5786"/>
    <lineage>
        <taxon>Eukaryota</taxon>
        <taxon>Amoebozoa</taxon>
        <taxon>Evosea</taxon>
        <taxon>Eumycetozoa</taxon>
        <taxon>Dictyostelia</taxon>
        <taxon>Dictyosteliales</taxon>
        <taxon>Dictyosteliaceae</taxon>
        <taxon>Dictyostelium</taxon>
    </lineage>
</organism>
<dbReference type="GeneID" id="10509846"/>
<dbReference type="Proteomes" id="UP000001064">
    <property type="component" value="Unassembled WGS sequence"/>
</dbReference>
<reference evidence="3" key="1">
    <citation type="journal article" date="2011" name="Genome Biol.">
        <title>Comparative genomics of the social amoebae Dictyostelium discoideum and Dictyostelium purpureum.</title>
        <authorList>
            <consortium name="US DOE Joint Genome Institute (JGI-PGF)"/>
            <person name="Sucgang R."/>
            <person name="Kuo A."/>
            <person name="Tian X."/>
            <person name="Salerno W."/>
            <person name="Parikh A."/>
            <person name="Feasley C.L."/>
            <person name="Dalin E."/>
            <person name="Tu H."/>
            <person name="Huang E."/>
            <person name="Barry K."/>
            <person name="Lindquist E."/>
            <person name="Shapiro H."/>
            <person name="Bruce D."/>
            <person name="Schmutz J."/>
            <person name="Salamov A."/>
            <person name="Fey P."/>
            <person name="Gaudet P."/>
            <person name="Anjard C."/>
            <person name="Babu M.M."/>
            <person name="Basu S."/>
            <person name="Bushmanova Y."/>
            <person name="van der Wel H."/>
            <person name="Katoh-Kurasawa M."/>
            <person name="Dinh C."/>
            <person name="Coutinho P.M."/>
            <person name="Saito T."/>
            <person name="Elias M."/>
            <person name="Schaap P."/>
            <person name="Kay R.R."/>
            <person name="Henrissat B."/>
            <person name="Eichinger L."/>
            <person name="Rivero F."/>
            <person name="Putnam N.H."/>
            <person name="West C.M."/>
            <person name="Loomis W.F."/>
            <person name="Chisholm R.L."/>
            <person name="Shaulsky G."/>
            <person name="Strassmann J.E."/>
            <person name="Queller D.C."/>
            <person name="Kuspa A."/>
            <person name="Grigoriev I.V."/>
        </authorList>
    </citation>
    <scope>NUCLEOTIDE SEQUENCE [LARGE SCALE GENOMIC DNA]</scope>
    <source>
        <strain evidence="3">QSDP1</strain>
    </source>
</reference>
<dbReference type="OrthoDB" id="21343at2759"/>
<evidence type="ECO:0000313" key="3">
    <source>
        <dbReference type="Proteomes" id="UP000001064"/>
    </source>
</evidence>
<dbReference type="FunCoup" id="F0Z950">
    <property type="interactions" value="937"/>
</dbReference>
<proteinExistence type="predicted"/>
<dbReference type="OMA" id="NERYNTM"/>
<dbReference type="InParanoid" id="F0Z950"/>
<dbReference type="EMBL" id="GL870956">
    <property type="protein sequence ID" value="EGC39517.1"/>
    <property type="molecule type" value="Genomic_DNA"/>
</dbReference>
<feature type="region of interest" description="Disordered" evidence="1">
    <location>
        <begin position="101"/>
        <end position="132"/>
    </location>
</feature>
<dbReference type="RefSeq" id="XP_003283964.1">
    <property type="nucleotide sequence ID" value="XM_003283916.1"/>
</dbReference>
<dbReference type="eggNOG" id="ENOG502RI3K">
    <property type="taxonomic scope" value="Eukaryota"/>
</dbReference>
<dbReference type="VEuPathDB" id="AmoebaDB:DICPUDRAFT_74923"/>
<keyword evidence="3" id="KW-1185">Reference proteome</keyword>
<evidence type="ECO:0000256" key="1">
    <source>
        <dbReference type="SAM" id="MobiDB-lite"/>
    </source>
</evidence>